<feature type="transmembrane region" description="Helical" evidence="9">
    <location>
        <begin position="317"/>
        <end position="347"/>
    </location>
</feature>
<dbReference type="UniPathway" id="UPA00196"/>
<comment type="subcellular location">
    <subcellularLocation>
        <location evidence="1">Endoplasmic reticulum membrane</location>
        <topology evidence="1">Multi-pass membrane protein</topology>
    </subcellularLocation>
</comment>
<dbReference type="Pfam" id="PF06728">
    <property type="entry name" value="PIG-U"/>
    <property type="match status" value="1"/>
</dbReference>
<evidence type="ECO:0000256" key="6">
    <source>
        <dbReference type="ARBA" id="ARBA00022824"/>
    </source>
</evidence>
<keyword evidence="8 9" id="KW-0472">Membrane</keyword>
<evidence type="ECO:0000256" key="9">
    <source>
        <dbReference type="SAM" id="Phobius"/>
    </source>
</evidence>
<evidence type="ECO:0000313" key="11">
    <source>
        <dbReference type="Proteomes" id="UP000694844"/>
    </source>
</evidence>
<evidence type="ECO:0000256" key="1">
    <source>
        <dbReference type="ARBA" id="ARBA00004477"/>
    </source>
</evidence>
<dbReference type="GO" id="GO:0006506">
    <property type="term" value="P:GPI anchor biosynthetic process"/>
    <property type="evidence" value="ECO:0007669"/>
    <property type="project" value="UniProtKB-UniPathway"/>
</dbReference>
<dbReference type="PANTHER" id="PTHR13121:SF0">
    <property type="entry name" value="PHOSPHATIDYLINOSITOL GLYCAN ANCHOR BIOSYNTHESIS CLASS U PROTEIN"/>
    <property type="match status" value="1"/>
</dbReference>
<dbReference type="RefSeq" id="XP_022343050.1">
    <property type="nucleotide sequence ID" value="XM_022487342.1"/>
</dbReference>
<feature type="transmembrane region" description="Helical" evidence="9">
    <location>
        <begin position="194"/>
        <end position="212"/>
    </location>
</feature>
<protein>
    <submittedName>
        <fullName evidence="12">Phosphatidylinositol glycan anchor biosynthesis class U protein-like</fullName>
    </submittedName>
</protein>
<proteinExistence type="inferred from homology"/>
<evidence type="ECO:0000256" key="2">
    <source>
        <dbReference type="ARBA" id="ARBA00004687"/>
    </source>
</evidence>
<organism evidence="11 12">
    <name type="scientific">Crassostrea virginica</name>
    <name type="common">Eastern oyster</name>
    <dbReference type="NCBI Taxonomy" id="6565"/>
    <lineage>
        <taxon>Eukaryota</taxon>
        <taxon>Metazoa</taxon>
        <taxon>Spiralia</taxon>
        <taxon>Lophotrochozoa</taxon>
        <taxon>Mollusca</taxon>
        <taxon>Bivalvia</taxon>
        <taxon>Autobranchia</taxon>
        <taxon>Pteriomorphia</taxon>
        <taxon>Ostreida</taxon>
        <taxon>Ostreoidea</taxon>
        <taxon>Ostreidae</taxon>
        <taxon>Crassostrea</taxon>
    </lineage>
</organism>
<feature type="transmembrane region" description="Helical" evidence="9">
    <location>
        <begin position="84"/>
        <end position="103"/>
    </location>
</feature>
<feature type="signal peptide" evidence="10">
    <location>
        <begin position="1"/>
        <end position="25"/>
    </location>
</feature>
<keyword evidence="7 9" id="KW-1133">Transmembrane helix</keyword>
<feature type="transmembrane region" description="Helical" evidence="9">
    <location>
        <begin position="359"/>
        <end position="378"/>
    </location>
</feature>
<dbReference type="OrthoDB" id="549017at2759"/>
<keyword evidence="4" id="KW-0337">GPI-anchor biosynthesis</keyword>
<dbReference type="GO" id="GO:0042765">
    <property type="term" value="C:GPI-anchor transamidase complex"/>
    <property type="evidence" value="ECO:0007669"/>
    <property type="project" value="InterPro"/>
</dbReference>
<feature type="transmembrane region" description="Helical" evidence="9">
    <location>
        <begin position="232"/>
        <end position="254"/>
    </location>
</feature>
<feature type="transmembrane region" description="Helical" evidence="9">
    <location>
        <begin position="260"/>
        <end position="281"/>
    </location>
</feature>
<evidence type="ECO:0000256" key="3">
    <source>
        <dbReference type="ARBA" id="ARBA00010026"/>
    </source>
</evidence>
<evidence type="ECO:0000256" key="4">
    <source>
        <dbReference type="ARBA" id="ARBA00022502"/>
    </source>
</evidence>
<dbReference type="Proteomes" id="UP000694844">
    <property type="component" value="Chromosome 5"/>
</dbReference>
<name>A0A8B8ESW9_CRAVI</name>
<feature type="chain" id="PRO_5034589001" evidence="10">
    <location>
        <begin position="26"/>
        <end position="439"/>
    </location>
</feature>
<keyword evidence="11" id="KW-1185">Reference proteome</keyword>
<evidence type="ECO:0000256" key="8">
    <source>
        <dbReference type="ARBA" id="ARBA00023136"/>
    </source>
</evidence>
<comment type="similarity">
    <text evidence="3">Belongs to the PIGU family.</text>
</comment>
<evidence type="ECO:0000256" key="5">
    <source>
        <dbReference type="ARBA" id="ARBA00022692"/>
    </source>
</evidence>
<dbReference type="PANTHER" id="PTHR13121">
    <property type="entry name" value="GPI TRANSAMIDASE COMPONENT PIG-U"/>
    <property type="match status" value="1"/>
</dbReference>
<feature type="transmembrane region" description="Helical" evidence="9">
    <location>
        <begin position="390"/>
        <end position="413"/>
    </location>
</feature>
<evidence type="ECO:0000256" key="10">
    <source>
        <dbReference type="SAM" id="SignalP"/>
    </source>
</evidence>
<dbReference type="KEGG" id="cvn:111136469"/>
<gene>
    <name evidence="12" type="primary">LOC111136469</name>
</gene>
<keyword evidence="5 9" id="KW-0812">Transmembrane</keyword>
<dbReference type="InterPro" id="IPR009600">
    <property type="entry name" value="PIG-U"/>
</dbReference>
<sequence length="439" mass="49912">MVLPTAISFVAGVILRLSLFRSSLPEWLSTKTEVVTPLTSWSRAMEGLALHREGISPYSGDLFHETPLMLKVLGFISRFSPNTINLIFVLLDIIQGMILLRIANSFGKHMLLSQAARVKDFHPDAKNLLLRKEDLMDLQFYVIVAFSFNPYSISACLARSTAVFNNIILLLALFYMLKGNAILSAVFVAMAAYISMYPIILCVPVAVHYFLISRKGRVQYNDTTAGVSYLQIVGVTFVSLALMLLFSMLFVGSWEFIPSTYGFILGVPDLTPNLGLFWYFFTEMFEHFRTFFICVFQINAVIYTIPLAIRLREHPPFLFFMLLNTIGIFKSYPSYGDVGLIFSLLPLWKHVYQYMRNTFVSVCMFLVCTVFAPIQYYLWIYAGSANANFYFAISLAFSTAQILMATDLLFGFLKREYFLRNGEKHKLPDGTDAQIILDS</sequence>
<feature type="transmembrane region" description="Helical" evidence="9">
    <location>
        <begin position="167"/>
        <end position="188"/>
    </location>
</feature>
<feature type="transmembrane region" description="Helical" evidence="9">
    <location>
        <begin position="138"/>
        <end position="158"/>
    </location>
</feature>
<keyword evidence="6" id="KW-0256">Endoplasmic reticulum</keyword>
<dbReference type="GeneID" id="111136469"/>
<dbReference type="GO" id="GO:0016255">
    <property type="term" value="P:attachment of GPI anchor to protein"/>
    <property type="evidence" value="ECO:0007669"/>
    <property type="project" value="InterPro"/>
</dbReference>
<evidence type="ECO:0000256" key="7">
    <source>
        <dbReference type="ARBA" id="ARBA00022989"/>
    </source>
</evidence>
<feature type="transmembrane region" description="Helical" evidence="9">
    <location>
        <begin position="288"/>
        <end position="311"/>
    </location>
</feature>
<keyword evidence="10" id="KW-0732">Signal</keyword>
<comment type="pathway">
    <text evidence="2">Glycolipid biosynthesis; glycosylphosphatidylinositol-anchor biosynthesis.</text>
</comment>
<reference evidence="12" key="1">
    <citation type="submission" date="2025-08" db="UniProtKB">
        <authorList>
            <consortium name="RefSeq"/>
        </authorList>
    </citation>
    <scope>IDENTIFICATION</scope>
    <source>
        <tissue evidence="12">Whole sample</tissue>
    </source>
</reference>
<evidence type="ECO:0000313" key="12">
    <source>
        <dbReference type="RefSeq" id="XP_022343050.1"/>
    </source>
</evidence>
<accession>A0A8B8ESW9</accession>
<dbReference type="AlphaFoldDB" id="A0A8B8ESW9"/>